<name>A0A8J2TRU7_9FLAO</name>
<accession>A0A8J2TRU7</accession>
<evidence type="ECO:0000256" key="1">
    <source>
        <dbReference type="SAM" id="Phobius"/>
    </source>
</evidence>
<gene>
    <name evidence="2" type="ORF">GCM10011531_26390</name>
</gene>
<dbReference type="Proteomes" id="UP000598120">
    <property type="component" value="Unassembled WGS sequence"/>
</dbReference>
<proteinExistence type="predicted"/>
<feature type="transmembrane region" description="Helical" evidence="1">
    <location>
        <begin position="78"/>
        <end position="101"/>
    </location>
</feature>
<dbReference type="RefSeq" id="WP_188606868.1">
    <property type="nucleotide sequence ID" value="NZ_BMIC01000007.1"/>
</dbReference>
<keyword evidence="1" id="KW-0472">Membrane</keyword>
<dbReference type="EMBL" id="BMIC01000007">
    <property type="protein sequence ID" value="GFZ93081.1"/>
    <property type="molecule type" value="Genomic_DNA"/>
</dbReference>
<feature type="transmembrane region" description="Helical" evidence="1">
    <location>
        <begin position="113"/>
        <end position="138"/>
    </location>
</feature>
<reference evidence="2 3" key="1">
    <citation type="journal article" date="2014" name="Int. J. Syst. Evol. Microbiol.">
        <title>Complete genome sequence of Corynebacterium casei LMG S-19264T (=DSM 44701T), isolated from a smear-ripened cheese.</title>
        <authorList>
            <consortium name="US DOE Joint Genome Institute (JGI-PGF)"/>
            <person name="Walter F."/>
            <person name="Albersmeier A."/>
            <person name="Kalinowski J."/>
            <person name="Ruckert C."/>
        </authorList>
    </citation>
    <scope>NUCLEOTIDE SEQUENCE [LARGE SCALE GENOMIC DNA]</scope>
    <source>
        <strain evidence="2 3">CGMCC 1.15295</strain>
    </source>
</reference>
<evidence type="ECO:0000313" key="3">
    <source>
        <dbReference type="Proteomes" id="UP000598120"/>
    </source>
</evidence>
<keyword evidence="3" id="KW-1185">Reference proteome</keyword>
<comment type="caution">
    <text evidence="2">The sequence shown here is derived from an EMBL/GenBank/DDBJ whole genome shotgun (WGS) entry which is preliminary data.</text>
</comment>
<keyword evidence="1" id="KW-0812">Transmembrane</keyword>
<dbReference type="AlphaFoldDB" id="A0A8J2TRU7"/>
<keyword evidence="1" id="KW-1133">Transmembrane helix</keyword>
<sequence length="161" mass="18579">MGYIQKMVLLVLTVPFALAPGGLITYLVGFENATFEYSMLIPVAMTALGTCAFIFHLKTKTFYKLYKKDLPMPKVEPLFWFLTISFGISFIVVSSYMFYAIINMQQTRNVDDIMWQVLALCSPMFVFGIWTVVEAFYLHKLVIENKNKTRHYEIDDIKGNV</sequence>
<organism evidence="2 3">
    <name type="scientific">Aquaticitalea lipolytica</name>
    <dbReference type="NCBI Taxonomy" id="1247562"/>
    <lineage>
        <taxon>Bacteria</taxon>
        <taxon>Pseudomonadati</taxon>
        <taxon>Bacteroidota</taxon>
        <taxon>Flavobacteriia</taxon>
        <taxon>Flavobacteriales</taxon>
        <taxon>Flavobacteriaceae</taxon>
        <taxon>Aquaticitalea</taxon>
    </lineage>
</organism>
<evidence type="ECO:0000313" key="2">
    <source>
        <dbReference type="EMBL" id="GFZ93081.1"/>
    </source>
</evidence>
<protein>
    <submittedName>
        <fullName evidence="2">Uncharacterized protein</fullName>
    </submittedName>
</protein>
<feature type="transmembrane region" description="Helical" evidence="1">
    <location>
        <begin position="39"/>
        <end position="57"/>
    </location>
</feature>